<dbReference type="Pfam" id="PF01966">
    <property type="entry name" value="HD"/>
    <property type="match status" value="1"/>
</dbReference>
<dbReference type="AlphaFoldDB" id="H2BW48"/>
<gene>
    <name evidence="2" type="ORF">Gilli_2338</name>
</gene>
<protein>
    <submittedName>
        <fullName evidence="2">Metal-dependent phosphohydrolase HD sub domain-containing protein</fullName>
    </submittedName>
</protein>
<dbReference type="InterPro" id="IPR003607">
    <property type="entry name" value="HD/PDEase_dom"/>
</dbReference>
<dbReference type="EMBL" id="JH594606">
    <property type="protein sequence ID" value="EHQ02965.1"/>
    <property type="molecule type" value="Genomic_DNA"/>
</dbReference>
<organism evidence="2 3">
    <name type="scientific">Gillisia limnaea (strain DSM 15749 / LMG 21470 / R-8282)</name>
    <dbReference type="NCBI Taxonomy" id="865937"/>
    <lineage>
        <taxon>Bacteria</taxon>
        <taxon>Pseudomonadati</taxon>
        <taxon>Bacteroidota</taxon>
        <taxon>Flavobacteriia</taxon>
        <taxon>Flavobacteriales</taxon>
        <taxon>Flavobacteriaceae</taxon>
        <taxon>Gillisia</taxon>
    </lineage>
</organism>
<dbReference type="Proteomes" id="UP000003844">
    <property type="component" value="Unassembled WGS sequence"/>
</dbReference>
<keyword evidence="2" id="KW-0378">Hydrolase</keyword>
<dbReference type="STRING" id="865937.Gilli_2338"/>
<dbReference type="OrthoDB" id="5728337at2"/>
<proteinExistence type="predicted"/>
<evidence type="ECO:0000259" key="1">
    <source>
        <dbReference type="Pfam" id="PF01966"/>
    </source>
</evidence>
<feature type="domain" description="HD" evidence="1">
    <location>
        <begin position="30"/>
        <end position="124"/>
    </location>
</feature>
<keyword evidence="3" id="KW-1185">Reference proteome</keyword>
<dbReference type="Gene3D" id="1.10.3210.10">
    <property type="entry name" value="Hypothetical protein af1432"/>
    <property type="match status" value="1"/>
</dbReference>
<name>H2BW48_GILLR</name>
<dbReference type="HOGENOM" id="CLU_118967_0_0_10"/>
<dbReference type="SUPFAM" id="SSF109604">
    <property type="entry name" value="HD-domain/PDEase-like"/>
    <property type="match status" value="1"/>
</dbReference>
<dbReference type="InterPro" id="IPR006674">
    <property type="entry name" value="HD_domain"/>
</dbReference>
<dbReference type="CDD" id="cd00077">
    <property type="entry name" value="HDc"/>
    <property type="match status" value="1"/>
</dbReference>
<dbReference type="RefSeq" id="WP_006989275.1">
    <property type="nucleotide sequence ID" value="NZ_JH594606.1"/>
</dbReference>
<evidence type="ECO:0000313" key="2">
    <source>
        <dbReference type="EMBL" id="EHQ02965.1"/>
    </source>
</evidence>
<reference evidence="3" key="1">
    <citation type="journal article" date="2012" name="Stand. Genomic Sci.">
        <title>Genome sequence of the Antarctic rhodopsins-containing flavobacterium Gillisia limnaea type strain (R-8282(T)).</title>
        <authorList>
            <person name="Riedel T."/>
            <person name="Held B."/>
            <person name="Nolan M."/>
            <person name="Lucas S."/>
            <person name="Lapidus A."/>
            <person name="Tice H."/>
            <person name="Del Rio T.G."/>
            <person name="Cheng J.F."/>
            <person name="Han C."/>
            <person name="Tapia R."/>
            <person name="Goodwin L.A."/>
            <person name="Pitluck S."/>
            <person name="Liolios K."/>
            <person name="Mavromatis K."/>
            <person name="Pagani I."/>
            <person name="Ivanova N."/>
            <person name="Mikhailova N."/>
            <person name="Pati A."/>
            <person name="Chen A."/>
            <person name="Palaniappan K."/>
            <person name="Land M."/>
            <person name="Rohde M."/>
            <person name="Tindall B.J."/>
            <person name="Detter J.C."/>
            <person name="Goker M."/>
            <person name="Bristow J."/>
            <person name="Eisen J.A."/>
            <person name="Markowitz V."/>
            <person name="Hugenholtz P."/>
            <person name="Kyrpides N.C."/>
            <person name="Klenk H.P."/>
            <person name="Woyke T."/>
        </authorList>
    </citation>
    <scope>NUCLEOTIDE SEQUENCE [LARGE SCALE GENOMIC DNA]</scope>
    <source>
        <strain evidence="3">DSM 15749 / LMG 21470 / R-8282</strain>
    </source>
</reference>
<sequence length="193" mass="22304">MSEYIFEEIYKKIIAKLEQDLPGSLAYHNAHHTKYVVEMAEKLAVYENITGRDLQLVKLAALYHDTGFLLHREEHESLGCQIASRDLEGTLTTAELGKVCGMIAATKIPQRPKNKMEKIVADADLFYLGTSNYKKYSQKLYLELKHFDPSINEEKWLKIQIDFLSSHSYHTDYARENLQPIKQKVLNSLLVDR</sequence>
<dbReference type="eggNOG" id="COG1418">
    <property type="taxonomic scope" value="Bacteria"/>
</dbReference>
<accession>H2BW48</accession>
<evidence type="ECO:0000313" key="3">
    <source>
        <dbReference type="Proteomes" id="UP000003844"/>
    </source>
</evidence>
<dbReference type="GO" id="GO:0016787">
    <property type="term" value="F:hydrolase activity"/>
    <property type="evidence" value="ECO:0007669"/>
    <property type="project" value="UniProtKB-KW"/>
</dbReference>